<reference evidence="12" key="2">
    <citation type="submission" date="2025-09" db="UniProtKB">
        <authorList>
            <consortium name="Ensembl"/>
        </authorList>
    </citation>
    <scope>IDENTIFICATION</scope>
</reference>
<dbReference type="InterPro" id="IPR013783">
    <property type="entry name" value="Ig-like_fold"/>
</dbReference>
<keyword evidence="2" id="KW-1003">Cell membrane</keyword>
<sequence length="166" mass="18647">PSQLLLLVGLLVWLQTEAEAIARPKPDVTCPYNIIMCPASLKAWQRVRSQVRSETLVLRSTRNSAQAGRYLLEDFPTKAVFKVTMTGLWRQDSGLYQCVIHLSSENTDTSLPQGIWPGHYLLVLMCRFILNKGLVVSVLFVFLWKAGPKVSQPPEVWKAQGIPGQQ</sequence>
<evidence type="ECO:0000256" key="8">
    <source>
        <dbReference type="ARBA" id="ARBA00023170"/>
    </source>
</evidence>
<dbReference type="PANTHER" id="PTHR19357">
    <property type="entry name" value="TRIGGERING RECEPTOR EXPRESSED ON MYELOID CELLS 1"/>
    <property type="match status" value="1"/>
</dbReference>
<evidence type="ECO:0000313" key="13">
    <source>
        <dbReference type="Proteomes" id="UP000694381"/>
    </source>
</evidence>
<protein>
    <recommendedName>
        <fullName evidence="14">Ig-like domain-containing protein</fullName>
    </recommendedName>
</protein>
<dbReference type="OMA" id="WVSGEAN"/>
<name>A0A8C6R723_NANGA</name>
<dbReference type="Gene3D" id="2.60.40.10">
    <property type="entry name" value="Immunoglobulins"/>
    <property type="match status" value="1"/>
</dbReference>
<keyword evidence="3" id="KW-0812">Transmembrane</keyword>
<keyword evidence="6" id="KW-0472">Membrane</keyword>
<dbReference type="GO" id="GO:0005886">
    <property type="term" value="C:plasma membrane"/>
    <property type="evidence" value="ECO:0007669"/>
    <property type="project" value="UniProtKB-SubCell"/>
</dbReference>
<evidence type="ECO:0000256" key="10">
    <source>
        <dbReference type="ARBA" id="ARBA00023319"/>
    </source>
</evidence>
<keyword evidence="9" id="KW-0325">Glycoprotein</keyword>
<feature type="signal peptide" evidence="11">
    <location>
        <begin position="1"/>
        <end position="18"/>
    </location>
</feature>
<evidence type="ECO:0008006" key="14">
    <source>
        <dbReference type="Google" id="ProtNLM"/>
    </source>
</evidence>
<evidence type="ECO:0000256" key="2">
    <source>
        <dbReference type="ARBA" id="ARBA00022475"/>
    </source>
</evidence>
<keyword evidence="4 11" id="KW-0732">Signal</keyword>
<evidence type="ECO:0000256" key="6">
    <source>
        <dbReference type="ARBA" id="ARBA00023136"/>
    </source>
</evidence>
<dbReference type="Proteomes" id="UP000694381">
    <property type="component" value="Unassembled WGS sequence"/>
</dbReference>
<dbReference type="GeneTree" id="ENSGT00470000042299"/>
<dbReference type="GO" id="GO:0070945">
    <property type="term" value="P:neutrophil-mediated killing of gram-negative bacterium"/>
    <property type="evidence" value="ECO:0007669"/>
    <property type="project" value="TreeGrafter"/>
</dbReference>
<evidence type="ECO:0000256" key="3">
    <source>
        <dbReference type="ARBA" id="ARBA00022692"/>
    </source>
</evidence>
<reference evidence="12" key="1">
    <citation type="submission" date="2025-08" db="UniProtKB">
        <authorList>
            <consortium name="Ensembl"/>
        </authorList>
    </citation>
    <scope>IDENTIFICATION</scope>
</reference>
<evidence type="ECO:0000256" key="5">
    <source>
        <dbReference type="ARBA" id="ARBA00022989"/>
    </source>
</evidence>
<dbReference type="AlphaFoldDB" id="A0A8C6R723"/>
<proteinExistence type="predicted"/>
<dbReference type="SUPFAM" id="SSF48726">
    <property type="entry name" value="Immunoglobulin"/>
    <property type="match status" value="1"/>
</dbReference>
<feature type="chain" id="PRO_5034011213" description="Ig-like domain-containing protein" evidence="11">
    <location>
        <begin position="19"/>
        <end position="166"/>
    </location>
</feature>
<keyword evidence="13" id="KW-1185">Reference proteome</keyword>
<keyword evidence="7" id="KW-1015">Disulfide bond</keyword>
<keyword evidence="10" id="KW-0393">Immunoglobulin domain</keyword>
<evidence type="ECO:0000256" key="4">
    <source>
        <dbReference type="ARBA" id="ARBA00022729"/>
    </source>
</evidence>
<dbReference type="GO" id="GO:0030593">
    <property type="term" value="P:neutrophil chemotaxis"/>
    <property type="evidence" value="ECO:0007669"/>
    <property type="project" value="TreeGrafter"/>
</dbReference>
<evidence type="ECO:0000256" key="7">
    <source>
        <dbReference type="ARBA" id="ARBA00023157"/>
    </source>
</evidence>
<dbReference type="PANTHER" id="PTHR19357:SF2">
    <property type="entry name" value="TRIGGERING RECEPTOR EXPRESSED ON MYELOID CELLS 3"/>
    <property type="match status" value="1"/>
</dbReference>
<dbReference type="Ensembl" id="ENSNGAT00000019658.1">
    <property type="protein sequence ID" value="ENSNGAP00000014072.1"/>
    <property type="gene ID" value="ENSNGAG00000015489.1"/>
</dbReference>
<evidence type="ECO:0000256" key="9">
    <source>
        <dbReference type="ARBA" id="ARBA00023180"/>
    </source>
</evidence>
<evidence type="ECO:0000313" key="12">
    <source>
        <dbReference type="Ensembl" id="ENSNGAP00000014072.1"/>
    </source>
</evidence>
<accession>A0A8C6R723</accession>
<evidence type="ECO:0000256" key="1">
    <source>
        <dbReference type="ARBA" id="ARBA00004251"/>
    </source>
</evidence>
<organism evidence="12 13">
    <name type="scientific">Nannospalax galili</name>
    <name type="common">Northern Israeli blind subterranean mole rat</name>
    <name type="synonym">Spalax galili</name>
    <dbReference type="NCBI Taxonomy" id="1026970"/>
    <lineage>
        <taxon>Eukaryota</taxon>
        <taxon>Metazoa</taxon>
        <taxon>Chordata</taxon>
        <taxon>Craniata</taxon>
        <taxon>Vertebrata</taxon>
        <taxon>Euteleostomi</taxon>
        <taxon>Mammalia</taxon>
        <taxon>Eutheria</taxon>
        <taxon>Euarchontoglires</taxon>
        <taxon>Glires</taxon>
        <taxon>Rodentia</taxon>
        <taxon>Myomorpha</taxon>
        <taxon>Muroidea</taxon>
        <taxon>Spalacidae</taxon>
        <taxon>Spalacinae</taxon>
        <taxon>Nannospalax</taxon>
    </lineage>
</organism>
<keyword evidence="8" id="KW-0675">Receptor</keyword>
<keyword evidence="5" id="KW-1133">Transmembrane helix</keyword>
<dbReference type="InterPro" id="IPR036179">
    <property type="entry name" value="Ig-like_dom_sf"/>
</dbReference>
<comment type="subcellular location">
    <subcellularLocation>
        <location evidence="1">Cell membrane</location>
        <topology evidence="1">Single-pass type I membrane protein</topology>
    </subcellularLocation>
</comment>
<evidence type="ECO:0000256" key="11">
    <source>
        <dbReference type="SAM" id="SignalP"/>
    </source>
</evidence>